<organism evidence="1 2">
    <name type="scientific">Phytophthora cactorum</name>
    <dbReference type="NCBI Taxonomy" id="29920"/>
    <lineage>
        <taxon>Eukaryota</taxon>
        <taxon>Sar</taxon>
        <taxon>Stramenopiles</taxon>
        <taxon>Oomycota</taxon>
        <taxon>Peronosporomycetes</taxon>
        <taxon>Peronosporales</taxon>
        <taxon>Peronosporaceae</taxon>
        <taxon>Phytophthora</taxon>
    </lineage>
</organism>
<evidence type="ECO:0000313" key="1">
    <source>
        <dbReference type="EMBL" id="KAG6945413.1"/>
    </source>
</evidence>
<accession>A0A8T1TQ75</accession>
<evidence type="ECO:0000313" key="2">
    <source>
        <dbReference type="Proteomes" id="UP000688947"/>
    </source>
</evidence>
<proteinExistence type="predicted"/>
<reference evidence="1" key="1">
    <citation type="submission" date="2021-01" db="EMBL/GenBank/DDBJ databases">
        <title>Phytophthora aleatoria, a newly-described species from Pinus radiata is distinct from Phytophthora cactorum isolates based on comparative genomics.</title>
        <authorList>
            <person name="Mcdougal R."/>
            <person name="Panda P."/>
            <person name="Williams N."/>
            <person name="Studholme D.J."/>
        </authorList>
    </citation>
    <scope>NUCLEOTIDE SEQUENCE</scope>
    <source>
        <strain evidence="1">NZFS 3830</strain>
    </source>
</reference>
<gene>
    <name evidence="1" type="ORF">JG687_00017308</name>
</gene>
<name>A0A8T1TQ75_9STRA</name>
<dbReference type="EMBL" id="JAENGZ010001976">
    <property type="protein sequence ID" value="KAG6945413.1"/>
    <property type="molecule type" value="Genomic_DNA"/>
</dbReference>
<feature type="non-terminal residue" evidence="1">
    <location>
        <position position="1"/>
    </location>
</feature>
<dbReference type="AlphaFoldDB" id="A0A8T1TQ75"/>
<comment type="caution">
    <text evidence="1">The sequence shown here is derived from an EMBL/GenBank/DDBJ whole genome shotgun (WGS) entry which is preliminary data.</text>
</comment>
<dbReference type="Proteomes" id="UP000688947">
    <property type="component" value="Unassembled WGS sequence"/>
</dbReference>
<protein>
    <submittedName>
        <fullName evidence="1">Uncharacterized protein</fullName>
    </submittedName>
</protein>
<dbReference type="VEuPathDB" id="FungiDB:PC110_g22185"/>
<sequence length="124" mass="14604">TWIKLFPRRHKLSLRSRTRQGQTTPQDAQEVCHQFRALILQTIVEKNCVQVYIADQTAVFFEYLPKQTISKRGAKTVWAKCSNKEKARATAMLLADWEAQNTRLFFSLRLYRRSLLKNEKKTTD</sequence>
<dbReference type="OrthoDB" id="127462at2759"/>